<name>A0ABU5CIP5_9BACI</name>
<organism evidence="1 2">
    <name type="scientific">Tigheibacillus jepli</name>
    <dbReference type="NCBI Taxonomy" id="3035914"/>
    <lineage>
        <taxon>Bacteria</taxon>
        <taxon>Bacillati</taxon>
        <taxon>Bacillota</taxon>
        <taxon>Bacilli</taxon>
        <taxon>Bacillales</taxon>
        <taxon>Bacillaceae</taxon>
        <taxon>Tigheibacillus</taxon>
    </lineage>
</organism>
<evidence type="ECO:0000313" key="2">
    <source>
        <dbReference type="Proteomes" id="UP001228376"/>
    </source>
</evidence>
<evidence type="ECO:0000313" key="1">
    <source>
        <dbReference type="EMBL" id="MDY0405398.1"/>
    </source>
</evidence>
<proteinExistence type="predicted"/>
<accession>A0ABU5CIP5</accession>
<dbReference type="RefSeq" id="WP_306065317.1">
    <property type="nucleotide sequence ID" value="NZ_JAROCA020000001.1"/>
</dbReference>
<gene>
    <name evidence="1" type="ORF">P5G51_008285</name>
</gene>
<keyword evidence="2" id="KW-1185">Reference proteome</keyword>
<evidence type="ECO:0008006" key="3">
    <source>
        <dbReference type="Google" id="ProtNLM"/>
    </source>
</evidence>
<dbReference type="EMBL" id="JAROCA020000001">
    <property type="protein sequence ID" value="MDY0405398.1"/>
    <property type="molecule type" value="Genomic_DNA"/>
</dbReference>
<comment type="caution">
    <text evidence="1">The sequence shown here is derived from an EMBL/GenBank/DDBJ whole genome shotgun (WGS) entry which is preliminary data.</text>
</comment>
<reference evidence="1 2" key="1">
    <citation type="submission" date="2023-10" db="EMBL/GenBank/DDBJ databases">
        <title>179-bfca-hs.</title>
        <authorList>
            <person name="Miliotis G."/>
            <person name="Sengupta P."/>
            <person name="Hameed A."/>
            <person name="Chuvochina M."/>
            <person name="Mcdonagh F."/>
            <person name="Simpson A.C."/>
            <person name="Singh N.K."/>
            <person name="Rekha P.D."/>
            <person name="Raman K."/>
            <person name="Hugenholtz P."/>
            <person name="Venkateswaran K."/>
        </authorList>
    </citation>
    <scope>NUCLEOTIDE SEQUENCE [LARGE SCALE GENOMIC DNA]</scope>
    <source>
        <strain evidence="1 2">179-BFC-A-HS</strain>
    </source>
</reference>
<protein>
    <recommendedName>
        <fullName evidence="3">Transposase</fullName>
    </recommendedName>
</protein>
<sequence length="103" mass="11839">MRIKKSVSKNSVSYSVIENVRDINGKSTAKVVEALGNEKEIREKHPCVDPEEWARAYAKKLTEERKQKSAVIIAKYNPRKWLSATSDVYTMLVICFYNPFIIS</sequence>
<dbReference type="Proteomes" id="UP001228376">
    <property type="component" value="Unassembled WGS sequence"/>
</dbReference>